<dbReference type="Pfam" id="PF00930">
    <property type="entry name" value="DPPIV_N"/>
    <property type="match status" value="1"/>
</dbReference>
<evidence type="ECO:0000256" key="1">
    <source>
        <dbReference type="ARBA" id="ARBA00023284"/>
    </source>
</evidence>
<dbReference type="InterPro" id="IPR001375">
    <property type="entry name" value="Peptidase_S9_cat"/>
</dbReference>
<name>A0A419WAV3_9BACT</name>
<protein>
    <submittedName>
        <fullName evidence="3">Thioredoxin-like protein</fullName>
    </submittedName>
</protein>
<dbReference type="PANTHER" id="PTHR11731">
    <property type="entry name" value="PROTEASE FAMILY S9B,C DIPEPTIDYL-PEPTIDASE IV-RELATED"/>
    <property type="match status" value="1"/>
</dbReference>
<organism evidence="3 4">
    <name type="scientific">Mangrovibacterium diazotrophicum</name>
    <dbReference type="NCBI Taxonomy" id="1261403"/>
    <lineage>
        <taxon>Bacteria</taxon>
        <taxon>Pseudomonadati</taxon>
        <taxon>Bacteroidota</taxon>
        <taxon>Bacteroidia</taxon>
        <taxon>Marinilabiliales</taxon>
        <taxon>Prolixibacteraceae</taxon>
        <taxon>Mangrovibacterium</taxon>
    </lineage>
</organism>
<evidence type="ECO:0000259" key="2">
    <source>
        <dbReference type="PROSITE" id="PS51352"/>
    </source>
</evidence>
<dbReference type="SUPFAM" id="SSF53474">
    <property type="entry name" value="alpha/beta-Hydrolases"/>
    <property type="match status" value="1"/>
</dbReference>
<dbReference type="OrthoDB" id="9812921at2"/>
<gene>
    <name evidence="3" type="ORF">BC643_2920</name>
</gene>
<dbReference type="RefSeq" id="WP_120273742.1">
    <property type="nucleotide sequence ID" value="NZ_RAPN01000001.1"/>
</dbReference>
<dbReference type="Pfam" id="PF13899">
    <property type="entry name" value="Thioredoxin_7"/>
    <property type="match status" value="1"/>
</dbReference>
<dbReference type="SUPFAM" id="SSF82171">
    <property type="entry name" value="DPP6 N-terminal domain-like"/>
    <property type="match status" value="1"/>
</dbReference>
<dbReference type="InterPro" id="IPR013766">
    <property type="entry name" value="Thioredoxin_domain"/>
</dbReference>
<dbReference type="Gene3D" id="2.140.10.30">
    <property type="entry name" value="Dipeptidylpeptidase IV, N-terminal domain"/>
    <property type="match status" value="1"/>
</dbReference>
<dbReference type="SUPFAM" id="SSF52833">
    <property type="entry name" value="Thioredoxin-like"/>
    <property type="match status" value="1"/>
</dbReference>
<dbReference type="PROSITE" id="PS00194">
    <property type="entry name" value="THIOREDOXIN_1"/>
    <property type="match status" value="1"/>
</dbReference>
<dbReference type="Proteomes" id="UP000283387">
    <property type="component" value="Unassembled WGS sequence"/>
</dbReference>
<dbReference type="Pfam" id="PF00326">
    <property type="entry name" value="Peptidase_S9"/>
    <property type="match status" value="1"/>
</dbReference>
<dbReference type="InterPro" id="IPR050278">
    <property type="entry name" value="Serine_Prot_S9B/DPPIV"/>
</dbReference>
<comment type="caution">
    <text evidence="3">The sequence shown here is derived from an EMBL/GenBank/DDBJ whole genome shotgun (WGS) entry which is preliminary data.</text>
</comment>
<feature type="domain" description="Thioredoxin" evidence="2">
    <location>
        <begin position="9"/>
        <end position="146"/>
    </location>
</feature>
<dbReference type="Gene3D" id="3.40.50.1820">
    <property type="entry name" value="alpha/beta hydrolase"/>
    <property type="match status" value="1"/>
</dbReference>
<sequence>MNDFFITKIVLVLLLALFGVQVVEAQNREVNFQHSTLDEALQQAREQDKLIFIDCYTSWCGPCKMMAKTVFTLDSVADFVNQSFIPLKLDMEVGEGPEVGKRYAVQAYPTYLFLNGKGELIYKFVGGMKGDRFIDSARVALEPANRFRLMNERYASGNYDDAFMRDFIRLKFKVSEFEEAVSLADQYFNKLSPDERALPENWMLFGESSFSSRIAYSNSRNLNYLVEHWAYFKGQVDDSLLYGRISDNFVQITANTFNGRYFRDNGRNCADFDAFKIRIKRVEGLVDRPALLVLMDVAKAVCVSDTALALQLLTDHVSDFSAANQKALFDFFGFYLNADQIRTHVVYELMRRIVLCNRNPNLVGLMKYYMNDADPNVERYDVPNLENKIGSTTIIPFFHPEKQVCYFGWTEPGGKSEFKSYEAGKGTRSIYNKMIIDSLLLAEGIDTSWVSLYPSFDEQGLVASFTAGGQRFAYDSERKSIEKIPEKQFPPVLWGLSPDKKFELFEQNYNLFSRNLGDSSIVQLTNDGEAKAAYQLSEVKWISDSKFVISKNDTRGVRQMSVINSTTQPYPTTINYDFQLPGDQTIDRTEVYIGDVAKGEIQQVDVERWEGQQLYPVRADEVNDRFYFMRIKRTRKEIELCYIDRSGECKGLVHEVCEPVFNEMKFACKILNKGEDILFWSDRTGWGHYYRYDKDGKLKNSLGTGNWTAGRIAGFDQKTQQVFYSCYEREKGINPNYKLLYRVDLDGKNAKLLTPENADHNVFVNISGNMLIDNYSRIDTAPRIIARTCSGNLLDTVATPDIQPLLDYGWKFPEQFTVKAADGKTDLYGIIWKPFDFDPNEKYPVVSQVYPGPFTETVWTNFTVLDRYNNTALAQRGVIVVCMGHRGSAPHRGKAYSSYGHGNLRDYPIADDKYGLEQLARRYNFIDSTRVGIVGHSGGALMSVVAMCTYPDFYKVAVASSGNYDNYIYHRNWGEYYQGIGEDNSFSVKTAMELALNLKGKLLLATGESDINVNPANTYRMVDALIKAEKDFDLLVLPGQGHHFEGPYKTYFENRKRDYFTKYLINRHSGN</sequence>
<dbReference type="InterPro" id="IPR029058">
    <property type="entry name" value="AB_hydrolase_fold"/>
</dbReference>
<dbReference type="PROSITE" id="PS51352">
    <property type="entry name" value="THIOREDOXIN_2"/>
    <property type="match status" value="1"/>
</dbReference>
<dbReference type="GO" id="GO:0006508">
    <property type="term" value="P:proteolysis"/>
    <property type="evidence" value="ECO:0007669"/>
    <property type="project" value="InterPro"/>
</dbReference>
<proteinExistence type="predicted"/>
<dbReference type="GO" id="GO:0008236">
    <property type="term" value="F:serine-type peptidase activity"/>
    <property type="evidence" value="ECO:0007669"/>
    <property type="project" value="InterPro"/>
</dbReference>
<dbReference type="InterPro" id="IPR036249">
    <property type="entry name" value="Thioredoxin-like_sf"/>
</dbReference>
<evidence type="ECO:0000313" key="4">
    <source>
        <dbReference type="Proteomes" id="UP000283387"/>
    </source>
</evidence>
<keyword evidence="1" id="KW-0676">Redox-active center</keyword>
<dbReference type="Gene3D" id="3.40.30.10">
    <property type="entry name" value="Glutaredoxin"/>
    <property type="match status" value="1"/>
</dbReference>
<dbReference type="PANTHER" id="PTHR11731:SF193">
    <property type="entry name" value="DIPEPTIDYL PEPTIDASE 9"/>
    <property type="match status" value="1"/>
</dbReference>
<evidence type="ECO:0000313" key="3">
    <source>
        <dbReference type="EMBL" id="RKD92546.1"/>
    </source>
</evidence>
<dbReference type="InterPro" id="IPR017937">
    <property type="entry name" value="Thioredoxin_CS"/>
</dbReference>
<dbReference type="AlphaFoldDB" id="A0A419WAV3"/>
<reference evidence="3 4" key="1">
    <citation type="submission" date="2018-09" db="EMBL/GenBank/DDBJ databases">
        <title>Genomic Encyclopedia of Archaeal and Bacterial Type Strains, Phase II (KMG-II): from individual species to whole genera.</title>
        <authorList>
            <person name="Goeker M."/>
        </authorList>
    </citation>
    <scope>NUCLEOTIDE SEQUENCE [LARGE SCALE GENOMIC DNA]</scope>
    <source>
        <strain evidence="3 4">DSM 27148</strain>
    </source>
</reference>
<accession>A0A419WAV3</accession>
<dbReference type="GO" id="GO:0008239">
    <property type="term" value="F:dipeptidyl-peptidase activity"/>
    <property type="evidence" value="ECO:0007669"/>
    <property type="project" value="TreeGrafter"/>
</dbReference>
<keyword evidence="4" id="KW-1185">Reference proteome</keyword>
<dbReference type="EMBL" id="RAPN01000001">
    <property type="protein sequence ID" value="RKD92546.1"/>
    <property type="molecule type" value="Genomic_DNA"/>
</dbReference>
<dbReference type="InterPro" id="IPR002469">
    <property type="entry name" value="Peptidase_S9B_N"/>
</dbReference>